<protein>
    <submittedName>
        <fullName evidence="1">Uncharacterized protein</fullName>
    </submittedName>
</protein>
<evidence type="ECO:0000313" key="1">
    <source>
        <dbReference type="EMBL" id="KAF2222913.1"/>
    </source>
</evidence>
<organism evidence="1 2">
    <name type="scientific">Elsinoe ampelina</name>
    <dbReference type="NCBI Taxonomy" id="302913"/>
    <lineage>
        <taxon>Eukaryota</taxon>
        <taxon>Fungi</taxon>
        <taxon>Dikarya</taxon>
        <taxon>Ascomycota</taxon>
        <taxon>Pezizomycotina</taxon>
        <taxon>Dothideomycetes</taxon>
        <taxon>Dothideomycetidae</taxon>
        <taxon>Myriangiales</taxon>
        <taxon>Elsinoaceae</taxon>
        <taxon>Elsinoe</taxon>
    </lineage>
</organism>
<name>A0A6A6GBI8_9PEZI</name>
<dbReference type="Proteomes" id="UP000799538">
    <property type="component" value="Unassembled WGS sequence"/>
</dbReference>
<gene>
    <name evidence="1" type="ORF">BDZ85DRAFT_119147</name>
</gene>
<accession>A0A6A6GBI8</accession>
<reference evidence="2" key="1">
    <citation type="journal article" date="2020" name="Stud. Mycol.">
        <title>101 Dothideomycetes genomes: A test case for predicting lifestyles and emergence of pathogens.</title>
        <authorList>
            <person name="Haridas S."/>
            <person name="Albert R."/>
            <person name="Binder M."/>
            <person name="Bloem J."/>
            <person name="LaButti K."/>
            <person name="Salamov A."/>
            <person name="Andreopoulos B."/>
            <person name="Baker S."/>
            <person name="Barry K."/>
            <person name="Bills G."/>
            <person name="Bluhm B."/>
            <person name="Cannon C."/>
            <person name="Castanera R."/>
            <person name="Culley D."/>
            <person name="Daum C."/>
            <person name="Ezra D."/>
            <person name="Gonzalez J."/>
            <person name="Henrissat B."/>
            <person name="Kuo A."/>
            <person name="Liang C."/>
            <person name="Lipzen A."/>
            <person name="Lutzoni F."/>
            <person name="Magnuson J."/>
            <person name="Mondo S."/>
            <person name="Nolan M."/>
            <person name="Ohm R."/>
            <person name="Pangilinan J."/>
            <person name="Park H.-J."/>
            <person name="Ramirez L."/>
            <person name="Alfaro M."/>
            <person name="Sun H."/>
            <person name="Tritt A."/>
            <person name="Yoshinaga Y."/>
            <person name="Zwiers L.-H."/>
            <person name="Turgeon B."/>
            <person name="Goodwin S."/>
            <person name="Spatafora J."/>
            <person name="Crous P."/>
            <person name="Grigoriev I."/>
        </authorList>
    </citation>
    <scope>NUCLEOTIDE SEQUENCE [LARGE SCALE GENOMIC DNA]</scope>
    <source>
        <strain evidence="2">CECT 20119</strain>
    </source>
</reference>
<sequence length="122" mass="13327">MEKSRHAGSSGKRLDCTAGLYITYCTCGPDSAFALLLVVGVPAFCAPAFRLSNSLVCVLRGCYWTSCIGTRHQPVALIILPNPVRRWTWQRRRGSSLSVTVQAQIAVRYSFSSIAFVPGRSS</sequence>
<keyword evidence="2" id="KW-1185">Reference proteome</keyword>
<proteinExistence type="predicted"/>
<dbReference type="EMBL" id="ML992507">
    <property type="protein sequence ID" value="KAF2222913.1"/>
    <property type="molecule type" value="Genomic_DNA"/>
</dbReference>
<dbReference type="AlphaFoldDB" id="A0A6A6GBI8"/>
<evidence type="ECO:0000313" key="2">
    <source>
        <dbReference type="Proteomes" id="UP000799538"/>
    </source>
</evidence>